<evidence type="ECO:0000256" key="1">
    <source>
        <dbReference type="ARBA" id="ARBA00004123"/>
    </source>
</evidence>
<dbReference type="GO" id="GO:0005634">
    <property type="term" value="C:nucleus"/>
    <property type="evidence" value="ECO:0007669"/>
    <property type="project" value="UniProtKB-SubCell"/>
</dbReference>
<dbReference type="PROSITE" id="PS51450">
    <property type="entry name" value="LRR"/>
    <property type="match status" value="1"/>
</dbReference>
<accession>A0A3Q1FF10</accession>
<evidence type="ECO:0000256" key="13">
    <source>
        <dbReference type="ARBA" id="ARBA00071634"/>
    </source>
</evidence>
<organism evidence="18 19">
    <name type="scientific">Acanthochromis polyacanthus</name>
    <name type="common">spiny chromis</name>
    <dbReference type="NCBI Taxonomy" id="80966"/>
    <lineage>
        <taxon>Eukaryota</taxon>
        <taxon>Metazoa</taxon>
        <taxon>Chordata</taxon>
        <taxon>Craniata</taxon>
        <taxon>Vertebrata</taxon>
        <taxon>Euteleostomi</taxon>
        <taxon>Actinopterygii</taxon>
        <taxon>Neopterygii</taxon>
        <taxon>Teleostei</taxon>
        <taxon>Neoteleostei</taxon>
        <taxon>Acanthomorphata</taxon>
        <taxon>Ovalentaria</taxon>
        <taxon>Pomacentridae</taxon>
        <taxon>Acanthochromis</taxon>
    </lineage>
</organism>
<dbReference type="PANTHER" id="PTHR13318">
    <property type="entry name" value="PARTNER OF PAIRED, ISOFORM B-RELATED"/>
    <property type="match status" value="1"/>
</dbReference>
<feature type="domain" description="F-box" evidence="17">
    <location>
        <begin position="151"/>
        <end position="197"/>
    </location>
</feature>
<keyword evidence="10" id="KW-0007">Acetylation</keyword>
<dbReference type="InterPro" id="IPR001611">
    <property type="entry name" value="Leu-rich_rpt"/>
</dbReference>
<evidence type="ECO:0000256" key="10">
    <source>
        <dbReference type="ARBA" id="ARBA00022990"/>
    </source>
</evidence>
<dbReference type="CDD" id="cd22114">
    <property type="entry name" value="F-box_FBXL1"/>
    <property type="match status" value="1"/>
</dbReference>
<dbReference type="STRING" id="80966.ENSAPOP00000015653"/>
<evidence type="ECO:0000259" key="17">
    <source>
        <dbReference type="PROSITE" id="PS50181"/>
    </source>
</evidence>
<comment type="function">
    <text evidence="12">Substrate recognition component of a SCF (SKP1-CUL1-F-box protein) E3 ubiquitin-protein ligase complex which mediates the ubiquitination and subsequent proteasomal degradation of target proteins involved in cell cycle progression, signal transduction and transcription. Specifically recognizes phosphorylated CDKN1B/p27kip and is involved in regulation of G1/S transition. Degradation of CDKN1B/p27kip also requires CKS1. Recognizes target proteins ORC1, CDT1, RBL2, KMT2A/MLL1, CDK9, RAG2, NBN, FOXO1, UBP43, YTHDF2, and probably MYC, TOB1 and TAL1. Degradation of TAL1 also requires STUB1. Recognizes CDKN1A in association with CCNE1 or CCNE2 and CDK2. Promotes ubiquitination and destruction of CDH1 in a CK1-dependent manner, thereby regulating cell migration. Following phosphorylation in response to DNA damage, mediates 'Lys-63'-linked ubiquitination of NBN, promoting ATM recruitment to DNA damage sites and DNA repair via homologous recombination.</text>
</comment>
<dbReference type="Ensembl" id="ENSAPOT00000024416.1">
    <property type="protein sequence ID" value="ENSAPOP00000015653.1"/>
    <property type="gene ID" value="ENSAPOG00000018660.1"/>
</dbReference>
<dbReference type="PANTHER" id="PTHR13318:SF95">
    <property type="entry name" value="F-BOX PROTEIN YLR352W"/>
    <property type="match status" value="1"/>
</dbReference>
<dbReference type="Pfam" id="PF12937">
    <property type="entry name" value="F-box-like"/>
    <property type="match status" value="1"/>
</dbReference>
<evidence type="ECO:0000256" key="8">
    <source>
        <dbReference type="ARBA" id="ARBA00022786"/>
    </source>
</evidence>
<dbReference type="SUPFAM" id="SSF81383">
    <property type="entry name" value="F-box domain"/>
    <property type="match status" value="1"/>
</dbReference>
<keyword evidence="9" id="KW-0832">Ubl conjugation</keyword>
<dbReference type="GO" id="GO:1905168">
    <property type="term" value="P:positive regulation of double-strand break repair via homologous recombination"/>
    <property type="evidence" value="ECO:0007669"/>
    <property type="project" value="UniProtKB-ARBA"/>
</dbReference>
<dbReference type="Gene3D" id="3.80.10.10">
    <property type="entry name" value="Ribonuclease Inhibitor"/>
    <property type="match status" value="1"/>
</dbReference>
<dbReference type="InParanoid" id="A0A3Q1FF10"/>
<dbReference type="InterPro" id="IPR032675">
    <property type="entry name" value="LRR_dom_sf"/>
</dbReference>
<name>A0A3Q1FF10_9TELE</name>
<evidence type="ECO:0000256" key="5">
    <source>
        <dbReference type="ARBA" id="ARBA00022553"/>
    </source>
</evidence>
<evidence type="ECO:0000256" key="3">
    <source>
        <dbReference type="ARBA" id="ARBA00004906"/>
    </source>
</evidence>
<dbReference type="GeneTree" id="ENSGT00390000007918"/>
<evidence type="ECO:0000256" key="2">
    <source>
        <dbReference type="ARBA" id="ARBA00004496"/>
    </source>
</evidence>
<evidence type="ECO:0000256" key="15">
    <source>
        <dbReference type="ARBA" id="ARBA00081589"/>
    </source>
</evidence>
<keyword evidence="5" id="KW-0597">Phosphoprotein</keyword>
<dbReference type="InterPro" id="IPR036047">
    <property type="entry name" value="F-box-like_dom_sf"/>
</dbReference>
<evidence type="ECO:0000256" key="11">
    <source>
        <dbReference type="ARBA" id="ARBA00023242"/>
    </source>
</evidence>
<dbReference type="Proteomes" id="UP000257200">
    <property type="component" value="Unplaced"/>
</dbReference>
<comment type="pathway">
    <text evidence="3">Protein modification; protein ubiquitination.</text>
</comment>
<dbReference type="SMART" id="SM00367">
    <property type="entry name" value="LRR_CC"/>
    <property type="match status" value="3"/>
</dbReference>
<evidence type="ECO:0000256" key="12">
    <source>
        <dbReference type="ARBA" id="ARBA00056227"/>
    </source>
</evidence>
<dbReference type="GO" id="GO:0031146">
    <property type="term" value="P:SCF-dependent proteasomal ubiquitin-dependent protein catabolic process"/>
    <property type="evidence" value="ECO:0007669"/>
    <property type="project" value="TreeGrafter"/>
</dbReference>
<evidence type="ECO:0000256" key="6">
    <source>
        <dbReference type="ARBA" id="ARBA00022614"/>
    </source>
</evidence>
<protein>
    <recommendedName>
        <fullName evidence="13">S-phase kinase-associated protein 2</fullName>
    </recommendedName>
    <alternativeName>
        <fullName evidence="15">Cyclin-A/CDK2-associated protein p45</fullName>
    </alternativeName>
    <alternativeName>
        <fullName evidence="14">F-box protein Skp2</fullName>
    </alternativeName>
</protein>
<reference evidence="18" key="1">
    <citation type="submission" date="2025-08" db="UniProtKB">
        <authorList>
            <consortium name="Ensembl"/>
        </authorList>
    </citation>
    <scope>IDENTIFICATION</scope>
</reference>
<dbReference type="SUPFAM" id="SSF52047">
    <property type="entry name" value="RNI-like"/>
    <property type="match status" value="1"/>
</dbReference>
<evidence type="ECO:0000256" key="16">
    <source>
        <dbReference type="SAM" id="MobiDB-lite"/>
    </source>
</evidence>
<dbReference type="GO" id="GO:0005737">
    <property type="term" value="C:cytoplasm"/>
    <property type="evidence" value="ECO:0007669"/>
    <property type="project" value="UniProtKB-SubCell"/>
</dbReference>
<evidence type="ECO:0000256" key="9">
    <source>
        <dbReference type="ARBA" id="ARBA00022843"/>
    </source>
</evidence>
<evidence type="ECO:0000256" key="14">
    <source>
        <dbReference type="ARBA" id="ARBA00077776"/>
    </source>
</evidence>
<dbReference type="GO" id="GO:0019005">
    <property type="term" value="C:SCF ubiquitin ligase complex"/>
    <property type="evidence" value="ECO:0007669"/>
    <property type="project" value="UniProtKB-ARBA"/>
</dbReference>
<evidence type="ECO:0000313" key="18">
    <source>
        <dbReference type="Ensembl" id="ENSAPOP00000015653.1"/>
    </source>
</evidence>
<keyword evidence="19" id="KW-1185">Reference proteome</keyword>
<evidence type="ECO:0000313" key="19">
    <source>
        <dbReference type="Proteomes" id="UP000257200"/>
    </source>
</evidence>
<keyword evidence="7" id="KW-0677">Repeat</keyword>
<keyword evidence="6" id="KW-0433">Leucine-rich repeat</keyword>
<dbReference type="GO" id="GO:0070534">
    <property type="term" value="P:protein K63-linked ubiquitination"/>
    <property type="evidence" value="ECO:0007669"/>
    <property type="project" value="UniProtKB-ARBA"/>
</dbReference>
<dbReference type="AlphaFoldDB" id="A0A3Q1FF10"/>
<proteinExistence type="predicted"/>
<dbReference type="InterPro" id="IPR001810">
    <property type="entry name" value="F-box_dom"/>
</dbReference>
<dbReference type="GO" id="GO:0140767">
    <property type="term" value="F:enzyme-substrate adaptor activity"/>
    <property type="evidence" value="ECO:0007669"/>
    <property type="project" value="UniProtKB-ARBA"/>
</dbReference>
<keyword evidence="8" id="KW-0833">Ubl conjugation pathway</keyword>
<evidence type="ECO:0000256" key="7">
    <source>
        <dbReference type="ARBA" id="ARBA00022737"/>
    </source>
</evidence>
<keyword evidence="11" id="KW-0539">Nucleus</keyword>
<dbReference type="SMART" id="SM00256">
    <property type="entry name" value="FBOX"/>
    <property type="match status" value="1"/>
</dbReference>
<comment type="subcellular location">
    <subcellularLocation>
        <location evidence="2">Cytoplasm</location>
    </subcellularLocation>
    <subcellularLocation>
        <location evidence="1">Nucleus</location>
    </subcellularLocation>
</comment>
<dbReference type="FunFam" id="3.80.10.10:FF:000105">
    <property type="entry name" value="S-phase kinase-associated protein 2"/>
    <property type="match status" value="1"/>
</dbReference>
<dbReference type="InterPro" id="IPR006553">
    <property type="entry name" value="Leu-rich_rpt_Cys-con_subtyp"/>
</dbReference>
<reference evidence="18" key="2">
    <citation type="submission" date="2025-09" db="UniProtKB">
        <authorList>
            <consortium name="Ensembl"/>
        </authorList>
    </citation>
    <scope>IDENTIFICATION</scope>
</reference>
<feature type="compositionally biased region" description="Low complexity" evidence="16">
    <location>
        <begin position="83"/>
        <end position="98"/>
    </location>
</feature>
<keyword evidence="4" id="KW-0963">Cytoplasm</keyword>
<evidence type="ECO:0000256" key="4">
    <source>
        <dbReference type="ARBA" id="ARBA00022490"/>
    </source>
</evidence>
<feature type="region of interest" description="Disordered" evidence="16">
    <location>
        <begin position="81"/>
        <end position="122"/>
    </location>
</feature>
<dbReference type="GO" id="GO:0000082">
    <property type="term" value="P:G1/S transition of mitotic cell cycle"/>
    <property type="evidence" value="ECO:0007669"/>
    <property type="project" value="UniProtKB-ARBA"/>
</dbReference>
<dbReference type="PROSITE" id="PS50181">
    <property type="entry name" value="FBOX"/>
    <property type="match status" value="1"/>
</dbReference>
<sequence length="482" mass="53458">MLLAVSLKSLGGRAVLESGCCYMCSITVFVLKQRRCQMTACHCRICPASVFRAPCCFSTTGPANASPEPSSLRAWIPSALQQSSSSSGHHHTSTSGSSPREKRMMTTSLSWPGDQGGGRNPQQVENLSELIKAIQCVFSYDKLSCMFSSTGILWDSLPDELLLRIFSCLHLQDLLRISVVCQRWHRLVFDESLWYSVDLAGLTHMGPALQQVLKTGVRRLRCPRAFVEELHFTATDPLQIVQMDLSSSIIPTTALESIICHCRLLEYLSLEGLQLSDNIICSLAKNPNLLQLNLSGCSAFTAPVVADMLKSCSSIEQLNISWCSFNNDHVKSVANNLSPSVTHLNLSGYRESLTLDDVKVLVERCPHIETLDLSDSTLLMADVFPVLKQLKCLRHLSLSRCYHIHLAALTDLGKLFPALGLLDVFGLVQDSHLPSLKKEMPHVSINSRLFSSVARPMPASRVVSSSSEHTMWNRQCRLRFRL</sequence>